<dbReference type="SUPFAM" id="SSF53383">
    <property type="entry name" value="PLP-dependent transferases"/>
    <property type="match status" value="1"/>
</dbReference>
<dbReference type="PANTHER" id="PTHR43643">
    <property type="entry name" value="HISTIDINOL-PHOSPHATE AMINOTRANSFERASE 2"/>
    <property type="match status" value="1"/>
</dbReference>
<proteinExistence type="inferred from homology"/>
<keyword evidence="4 5" id="KW-0663">Pyridoxal phosphate</keyword>
<accession>A0AA37BKJ4</accession>
<dbReference type="PROSITE" id="PS00599">
    <property type="entry name" value="AA_TRANSFER_CLASS_2"/>
    <property type="match status" value="1"/>
</dbReference>
<evidence type="ECO:0000313" key="8">
    <source>
        <dbReference type="EMBL" id="GGK82664.1"/>
    </source>
</evidence>
<dbReference type="InterPro" id="IPR004839">
    <property type="entry name" value="Aminotransferase_I/II_large"/>
</dbReference>
<name>A0AA37BKJ4_9ACTN</name>
<dbReference type="Proteomes" id="UP000627984">
    <property type="component" value="Unassembled WGS sequence"/>
</dbReference>
<evidence type="ECO:0000256" key="3">
    <source>
        <dbReference type="ARBA" id="ARBA00022679"/>
    </source>
</evidence>
<dbReference type="CDD" id="cd00609">
    <property type="entry name" value="AAT_like"/>
    <property type="match status" value="1"/>
</dbReference>
<feature type="compositionally biased region" description="Polar residues" evidence="6">
    <location>
        <begin position="22"/>
        <end position="39"/>
    </location>
</feature>
<dbReference type="GO" id="GO:0030170">
    <property type="term" value="F:pyridoxal phosphate binding"/>
    <property type="evidence" value="ECO:0007669"/>
    <property type="project" value="InterPro"/>
</dbReference>
<evidence type="ECO:0000313" key="9">
    <source>
        <dbReference type="Proteomes" id="UP000627984"/>
    </source>
</evidence>
<evidence type="ECO:0000256" key="1">
    <source>
        <dbReference type="ARBA" id="ARBA00001933"/>
    </source>
</evidence>
<dbReference type="InterPro" id="IPR001917">
    <property type="entry name" value="Aminotrans_II_pyridoxalP_BS"/>
</dbReference>
<evidence type="ECO:0000256" key="5">
    <source>
        <dbReference type="RuleBase" id="RU003693"/>
    </source>
</evidence>
<organism evidence="8 9">
    <name type="scientific">Planomonospora parontospora</name>
    <dbReference type="NCBI Taxonomy" id="58119"/>
    <lineage>
        <taxon>Bacteria</taxon>
        <taxon>Bacillati</taxon>
        <taxon>Actinomycetota</taxon>
        <taxon>Actinomycetes</taxon>
        <taxon>Streptosporangiales</taxon>
        <taxon>Streptosporangiaceae</taxon>
        <taxon>Planomonospora</taxon>
    </lineage>
</organism>
<comment type="caution">
    <text evidence="8">The sequence shown here is derived from an EMBL/GenBank/DDBJ whole genome shotgun (WGS) entry which is preliminary data.</text>
</comment>
<feature type="region of interest" description="Disordered" evidence="6">
    <location>
        <begin position="14"/>
        <end position="40"/>
    </location>
</feature>
<comment type="similarity">
    <text evidence="5">Belongs to the class-II pyridoxal-phosphate-dependent aminotransferase family.</text>
</comment>
<sequence>MSVLRPHLRATLADLSERRPESLTSTPTDTSHPLANNESPFAPLPSVAEAMAAAVGRVNRYPDAAAGGLANDIAAWLQVGSDQVVVGCGSVGVLQLLFEMVGEPGAEALYAWRSFEAYPMLAELAGLKAVAVPLRGERHDLPGMAAAITPRTRLIVVCNPNSPTGTTVKRAELEDFFDAVPDGCLVVLDEAYREYVRDTGSPDGLRLQRGRPDVVVVRTFSKAFGLAGLRVGYLVADPAIAAGVRMLRLPYCVNQLAQVAASASLRAQDELTARVERTVRERDRVRSALLGAGWPVPPSETNFLWLGLGEESAGFAEVCAAHEVNVRIFPGDGVRVTIGERKANDAFLAAAKEYRRSH</sequence>
<dbReference type="RefSeq" id="WP_191896683.1">
    <property type="nucleotide sequence ID" value="NZ_BMQD01000015.1"/>
</dbReference>
<dbReference type="EMBL" id="BMQD01000015">
    <property type="protein sequence ID" value="GGK82664.1"/>
    <property type="molecule type" value="Genomic_DNA"/>
</dbReference>
<dbReference type="Gene3D" id="3.90.1150.10">
    <property type="entry name" value="Aspartate Aminotransferase, domain 1"/>
    <property type="match status" value="1"/>
</dbReference>
<dbReference type="Gene3D" id="3.40.640.10">
    <property type="entry name" value="Type I PLP-dependent aspartate aminotransferase-like (Major domain)"/>
    <property type="match status" value="1"/>
</dbReference>
<keyword evidence="3" id="KW-0808">Transferase</keyword>
<dbReference type="PANTHER" id="PTHR43643:SF3">
    <property type="entry name" value="HISTIDINOL-PHOSPHATE AMINOTRANSFERASE"/>
    <property type="match status" value="1"/>
</dbReference>
<protein>
    <submittedName>
        <fullName evidence="8">Phenylalanine aminotransferase</fullName>
    </submittedName>
</protein>
<keyword evidence="2 8" id="KW-0032">Aminotransferase</keyword>
<evidence type="ECO:0000256" key="2">
    <source>
        <dbReference type="ARBA" id="ARBA00022576"/>
    </source>
</evidence>
<dbReference type="InterPro" id="IPR050106">
    <property type="entry name" value="HistidinolP_aminotransfase"/>
</dbReference>
<evidence type="ECO:0000256" key="6">
    <source>
        <dbReference type="SAM" id="MobiDB-lite"/>
    </source>
</evidence>
<comment type="cofactor">
    <cofactor evidence="1 5">
        <name>pyridoxal 5'-phosphate</name>
        <dbReference type="ChEBI" id="CHEBI:597326"/>
    </cofactor>
</comment>
<dbReference type="GO" id="GO:0008483">
    <property type="term" value="F:transaminase activity"/>
    <property type="evidence" value="ECO:0007669"/>
    <property type="project" value="UniProtKB-KW"/>
</dbReference>
<dbReference type="InterPro" id="IPR015421">
    <property type="entry name" value="PyrdxlP-dep_Trfase_major"/>
</dbReference>
<dbReference type="InterPro" id="IPR015422">
    <property type="entry name" value="PyrdxlP-dep_Trfase_small"/>
</dbReference>
<evidence type="ECO:0000256" key="4">
    <source>
        <dbReference type="ARBA" id="ARBA00022898"/>
    </source>
</evidence>
<dbReference type="NCBIfam" id="NF002878">
    <property type="entry name" value="PRK03321.1"/>
    <property type="match status" value="1"/>
</dbReference>
<evidence type="ECO:0000259" key="7">
    <source>
        <dbReference type="Pfam" id="PF00155"/>
    </source>
</evidence>
<feature type="domain" description="Aminotransferase class I/classII large" evidence="7">
    <location>
        <begin position="34"/>
        <end position="338"/>
    </location>
</feature>
<gene>
    <name evidence="8" type="primary">pat</name>
    <name evidence="8" type="ORF">GCM10010126_47550</name>
</gene>
<dbReference type="Pfam" id="PF00155">
    <property type="entry name" value="Aminotran_1_2"/>
    <property type="match status" value="1"/>
</dbReference>
<reference evidence="8" key="1">
    <citation type="journal article" date="2014" name="Int. J. Syst. Evol. Microbiol.">
        <title>Complete genome sequence of Corynebacterium casei LMG S-19264T (=DSM 44701T), isolated from a smear-ripened cheese.</title>
        <authorList>
            <consortium name="US DOE Joint Genome Institute (JGI-PGF)"/>
            <person name="Walter F."/>
            <person name="Albersmeier A."/>
            <person name="Kalinowski J."/>
            <person name="Ruckert C."/>
        </authorList>
    </citation>
    <scope>NUCLEOTIDE SEQUENCE</scope>
    <source>
        <strain evidence="8">JCM 3093</strain>
    </source>
</reference>
<dbReference type="InterPro" id="IPR024892">
    <property type="entry name" value="ArAT"/>
</dbReference>
<dbReference type="AlphaFoldDB" id="A0AA37BKJ4"/>
<reference evidence="8" key="2">
    <citation type="submission" date="2022-09" db="EMBL/GenBank/DDBJ databases">
        <authorList>
            <person name="Sun Q."/>
            <person name="Ohkuma M."/>
        </authorList>
    </citation>
    <scope>NUCLEOTIDE SEQUENCE</scope>
    <source>
        <strain evidence="8">JCM 3093</strain>
    </source>
</reference>
<dbReference type="InterPro" id="IPR015424">
    <property type="entry name" value="PyrdxlP-dep_Trfase"/>
</dbReference>